<sequence>MAMQNTAYPTPDLTAKRPSVARGNSDLSNPSRETSSEEEDKYGSLYTQAGTRRVTVQDLEGDCSLTFMMLVPDTLEVMLEHISVRFGYKSGRCSLYTRYGAPVDNLYLIKDDEILYAADGGEYPQQLREALHPGLDEIGQWRSAIIERYQVWGWPRIGQLVGGEEVRLRLQTAFRTSALMGGLIFALDFFAFMYPPSLEGPPSNCSSTDHAVRYLQVCDLVRAYFWFAGLGLALSMVNLMLAILLSVQLNLLPSERDVFWFLKQYGHWLFGWPTTCLLFALCCTAGFIIIGALIVFPSEKDSWAFVGISCCCFSGLMFLFLTLSTATWRRINGMDIRKVWPGDPWLEQTVTTSLMRPHRSRYDSLTSFQSGVNASGSRTASDRSLQDPSNIGSNASAAPKRER</sequence>
<keyword evidence="2" id="KW-1133">Transmembrane helix</keyword>
<feature type="transmembrane region" description="Helical" evidence="2">
    <location>
        <begin position="177"/>
        <end position="194"/>
    </location>
</feature>
<feature type="transmembrane region" description="Helical" evidence="2">
    <location>
        <begin position="302"/>
        <end position="328"/>
    </location>
</feature>
<feature type="compositionally biased region" description="Polar residues" evidence="1">
    <location>
        <begin position="386"/>
        <end position="396"/>
    </location>
</feature>
<proteinExistence type="predicted"/>
<accession>A0A7S4NRF9</accession>
<feature type="region of interest" description="Disordered" evidence="1">
    <location>
        <begin position="371"/>
        <end position="403"/>
    </location>
</feature>
<keyword evidence="2" id="KW-0812">Transmembrane</keyword>
<name>A0A7S4NRF9_GUITH</name>
<evidence type="ECO:0000256" key="2">
    <source>
        <dbReference type="SAM" id="Phobius"/>
    </source>
</evidence>
<dbReference type="EMBL" id="HBKN01022436">
    <property type="protein sequence ID" value="CAE2304131.1"/>
    <property type="molecule type" value="Transcribed_RNA"/>
</dbReference>
<organism evidence="3">
    <name type="scientific">Guillardia theta</name>
    <name type="common">Cryptophyte</name>
    <name type="synonym">Cryptomonas phi</name>
    <dbReference type="NCBI Taxonomy" id="55529"/>
    <lineage>
        <taxon>Eukaryota</taxon>
        <taxon>Cryptophyceae</taxon>
        <taxon>Pyrenomonadales</taxon>
        <taxon>Geminigeraceae</taxon>
        <taxon>Guillardia</taxon>
    </lineage>
</organism>
<keyword evidence="2" id="KW-0472">Membrane</keyword>
<evidence type="ECO:0000256" key="1">
    <source>
        <dbReference type="SAM" id="MobiDB-lite"/>
    </source>
</evidence>
<feature type="region of interest" description="Disordered" evidence="1">
    <location>
        <begin position="1"/>
        <end position="46"/>
    </location>
</feature>
<evidence type="ECO:0000313" key="3">
    <source>
        <dbReference type="EMBL" id="CAE2304131.1"/>
    </source>
</evidence>
<feature type="transmembrane region" description="Helical" evidence="2">
    <location>
        <begin position="268"/>
        <end position="296"/>
    </location>
</feature>
<protein>
    <recommendedName>
        <fullName evidence="4">PB1 domain-containing protein</fullName>
    </recommendedName>
</protein>
<feature type="transmembrane region" description="Helical" evidence="2">
    <location>
        <begin position="223"/>
        <end position="247"/>
    </location>
</feature>
<evidence type="ECO:0008006" key="4">
    <source>
        <dbReference type="Google" id="ProtNLM"/>
    </source>
</evidence>
<gene>
    <name evidence="3" type="ORF">GTHE00462_LOCUS17622</name>
</gene>
<dbReference type="AlphaFoldDB" id="A0A7S4NRF9"/>
<reference evidence="3" key="1">
    <citation type="submission" date="2021-01" db="EMBL/GenBank/DDBJ databases">
        <authorList>
            <person name="Corre E."/>
            <person name="Pelletier E."/>
            <person name="Niang G."/>
            <person name="Scheremetjew M."/>
            <person name="Finn R."/>
            <person name="Kale V."/>
            <person name="Holt S."/>
            <person name="Cochrane G."/>
            <person name="Meng A."/>
            <person name="Brown T."/>
            <person name="Cohen L."/>
        </authorList>
    </citation>
    <scope>NUCLEOTIDE SEQUENCE</scope>
    <source>
        <strain evidence="3">CCMP 2712</strain>
    </source>
</reference>